<comment type="caution">
    <text evidence="1">The sequence shown here is derived from an EMBL/GenBank/DDBJ whole genome shotgun (WGS) entry which is preliminary data.</text>
</comment>
<evidence type="ECO:0000313" key="2">
    <source>
        <dbReference type="Proteomes" id="UP000075714"/>
    </source>
</evidence>
<sequence length="131" mass="13079">MGSSDAIEIDNESVVDTATISDATIVASGGSRHPISAGIAVSQSDERMVSCASGPDQQCALAAPHSSAPVGADSEAAVGGGAVAACASRASGVLEDPECWHEVWAVSGRDPVTGQDVIILTQTDVTAKASW</sequence>
<dbReference type="EMBL" id="LSYV01000019">
    <property type="protein sequence ID" value="KXZ50099.1"/>
    <property type="molecule type" value="Genomic_DNA"/>
</dbReference>
<dbReference type="AlphaFoldDB" id="A0A150GJU8"/>
<protein>
    <submittedName>
        <fullName evidence="1">Uncharacterized protein</fullName>
    </submittedName>
</protein>
<organism evidence="1 2">
    <name type="scientific">Gonium pectorale</name>
    <name type="common">Green alga</name>
    <dbReference type="NCBI Taxonomy" id="33097"/>
    <lineage>
        <taxon>Eukaryota</taxon>
        <taxon>Viridiplantae</taxon>
        <taxon>Chlorophyta</taxon>
        <taxon>core chlorophytes</taxon>
        <taxon>Chlorophyceae</taxon>
        <taxon>CS clade</taxon>
        <taxon>Chlamydomonadales</taxon>
        <taxon>Volvocaceae</taxon>
        <taxon>Gonium</taxon>
    </lineage>
</organism>
<accession>A0A150GJU8</accession>
<dbReference type="Proteomes" id="UP000075714">
    <property type="component" value="Unassembled WGS sequence"/>
</dbReference>
<dbReference type="OrthoDB" id="10688375at2759"/>
<reference evidence="2" key="1">
    <citation type="journal article" date="2016" name="Nat. Commun.">
        <title>The Gonium pectorale genome demonstrates co-option of cell cycle regulation during the evolution of multicellularity.</title>
        <authorList>
            <person name="Hanschen E.R."/>
            <person name="Marriage T.N."/>
            <person name="Ferris P.J."/>
            <person name="Hamaji T."/>
            <person name="Toyoda A."/>
            <person name="Fujiyama A."/>
            <person name="Neme R."/>
            <person name="Noguchi H."/>
            <person name="Minakuchi Y."/>
            <person name="Suzuki M."/>
            <person name="Kawai-Toyooka H."/>
            <person name="Smith D.R."/>
            <person name="Sparks H."/>
            <person name="Anderson J."/>
            <person name="Bakaric R."/>
            <person name="Luria V."/>
            <person name="Karger A."/>
            <person name="Kirschner M.W."/>
            <person name="Durand P.M."/>
            <person name="Michod R.E."/>
            <person name="Nozaki H."/>
            <person name="Olson B.J."/>
        </authorList>
    </citation>
    <scope>NUCLEOTIDE SEQUENCE [LARGE SCALE GENOMIC DNA]</scope>
    <source>
        <strain evidence="2">NIES-2863</strain>
    </source>
</reference>
<keyword evidence="2" id="KW-1185">Reference proteome</keyword>
<evidence type="ECO:0000313" key="1">
    <source>
        <dbReference type="EMBL" id="KXZ50099.1"/>
    </source>
</evidence>
<name>A0A150GJU8_GONPE</name>
<gene>
    <name evidence="1" type="ORF">GPECTOR_18g75</name>
</gene>
<proteinExistence type="predicted"/>